<dbReference type="Proteomes" id="UP000789396">
    <property type="component" value="Unassembled WGS sequence"/>
</dbReference>
<evidence type="ECO:0000313" key="2">
    <source>
        <dbReference type="Proteomes" id="UP000789396"/>
    </source>
</evidence>
<name>A0A9N8WCR0_9GLOM</name>
<gene>
    <name evidence="1" type="ORF">RFULGI_LOCUS1492</name>
</gene>
<dbReference type="EMBL" id="CAJVPZ010000925">
    <property type="protein sequence ID" value="CAG8479885.1"/>
    <property type="molecule type" value="Genomic_DNA"/>
</dbReference>
<organism evidence="1 2">
    <name type="scientific">Racocetra fulgida</name>
    <dbReference type="NCBI Taxonomy" id="60492"/>
    <lineage>
        <taxon>Eukaryota</taxon>
        <taxon>Fungi</taxon>
        <taxon>Fungi incertae sedis</taxon>
        <taxon>Mucoromycota</taxon>
        <taxon>Glomeromycotina</taxon>
        <taxon>Glomeromycetes</taxon>
        <taxon>Diversisporales</taxon>
        <taxon>Gigasporaceae</taxon>
        <taxon>Racocetra</taxon>
    </lineage>
</organism>
<dbReference type="AlphaFoldDB" id="A0A9N8WCR0"/>
<sequence length="57" mass="6833">MTKRLTKQLEQLITNTKTKVDNLEYIVNLLLKIQKQISKLKPKSNNYYHLQRQLTAF</sequence>
<proteinExistence type="predicted"/>
<protein>
    <submittedName>
        <fullName evidence="1">9847_t:CDS:1</fullName>
    </submittedName>
</protein>
<accession>A0A9N8WCR0</accession>
<evidence type="ECO:0000313" key="1">
    <source>
        <dbReference type="EMBL" id="CAG8479885.1"/>
    </source>
</evidence>
<keyword evidence="2" id="KW-1185">Reference proteome</keyword>
<reference evidence="1" key="1">
    <citation type="submission" date="2021-06" db="EMBL/GenBank/DDBJ databases">
        <authorList>
            <person name="Kallberg Y."/>
            <person name="Tangrot J."/>
            <person name="Rosling A."/>
        </authorList>
    </citation>
    <scope>NUCLEOTIDE SEQUENCE</scope>
    <source>
        <strain evidence="1">IN212</strain>
    </source>
</reference>
<comment type="caution">
    <text evidence="1">The sequence shown here is derived from an EMBL/GenBank/DDBJ whole genome shotgun (WGS) entry which is preliminary data.</text>
</comment>